<keyword evidence="3" id="KW-1185">Reference proteome</keyword>
<dbReference type="Proteomes" id="UP000194236">
    <property type="component" value="Unassembled WGS sequence"/>
</dbReference>
<feature type="compositionally biased region" description="Low complexity" evidence="1">
    <location>
        <begin position="16"/>
        <end position="25"/>
    </location>
</feature>
<name>A0A1Y3B7C7_EURMA</name>
<feature type="region of interest" description="Disordered" evidence="1">
    <location>
        <begin position="77"/>
        <end position="103"/>
    </location>
</feature>
<dbReference type="EMBL" id="MUJZ01039077">
    <property type="protein sequence ID" value="OTF76097.1"/>
    <property type="molecule type" value="Genomic_DNA"/>
</dbReference>
<accession>A0A1Y3B7C7</accession>
<protein>
    <submittedName>
        <fullName evidence="2">Uncharacterized protein</fullName>
    </submittedName>
</protein>
<gene>
    <name evidence="2" type="ORF">BLA29_011795</name>
</gene>
<dbReference type="AlphaFoldDB" id="A0A1Y3B7C7"/>
<sequence>MESPMKTPTKKRPRSDSLSPRSSPKFMKPSELFRKRLQQRNTPKNYSPSKATAAVRRCKLPIATVEKIYSPLKCLQSKQSTTDHHGISTETSKSPKAKTLSFSPLMKKLQRSPGRSQISFPVVKRSLHNSFAVNRTKNTFTRVLDFNENAQI</sequence>
<organism evidence="2 3">
    <name type="scientific">Euroglyphus maynei</name>
    <name type="common">Mayne's house dust mite</name>
    <dbReference type="NCBI Taxonomy" id="6958"/>
    <lineage>
        <taxon>Eukaryota</taxon>
        <taxon>Metazoa</taxon>
        <taxon>Ecdysozoa</taxon>
        <taxon>Arthropoda</taxon>
        <taxon>Chelicerata</taxon>
        <taxon>Arachnida</taxon>
        <taxon>Acari</taxon>
        <taxon>Acariformes</taxon>
        <taxon>Sarcoptiformes</taxon>
        <taxon>Astigmata</taxon>
        <taxon>Psoroptidia</taxon>
        <taxon>Analgoidea</taxon>
        <taxon>Pyroglyphidae</taxon>
        <taxon>Pyroglyphinae</taxon>
        <taxon>Euroglyphus</taxon>
    </lineage>
</organism>
<feature type="non-terminal residue" evidence="2">
    <location>
        <position position="152"/>
    </location>
</feature>
<reference evidence="2 3" key="1">
    <citation type="submission" date="2017-03" db="EMBL/GenBank/DDBJ databases">
        <title>Genome Survey of Euroglyphus maynei.</title>
        <authorList>
            <person name="Arlian L.G."/>
            <person name="Morgan M.S."/>
            <person name="Rider S.D."/>
        </authorList>
    </citation>
    <scope>NUCLEOTIDE SEQUENCE [LARGE SCALE GENOMIC DNA]</scope>
    <source>
        <strain evidence="2">Arlian Lab</strain>
        <tissue evidence="2">Whole body</tissue>
    </source>
</reference>
<feature type="compositionally biased region" description="Polar residues" evidence="1">
    <location>
        <begin position="39"/>
        <end position="50"/>
    </location>
</feature>
<evidence type="ECO:0000256" key="1">
    <source>
        <dbReference type="SAM" id="MobiDB-lite"/>
    </source>
</evidence>
<feature type="region of interest" description="Disordered" evidence="1">
    <location>
        <begin position="1"/>
        <end position="53"/>
    </location>
</feature>
<evidence type="ECO:0000313" key="3">
    <source>
        <dbReference type="Proteomes" id="UP000194236"/>
    </source>
</evidence>
<comment type="caution">
    <text evidence="2">The sequence shown here is derived from an EMBL/GenBank/DDBJ whole genome shotgun (WGS) entry which is preliminary data.</text>
</comment>
<proteinExistence type="predicted"/>
<evidence type="ECO:0000313" key="2">
    <source>
        <dbReference type="EMBL" id="OTF76097.1"/>
    </source>
</evidence>